<evidence type="ECO:0000313" key="6">
    <source>
        <dbReference type="Proteomes" id="UP000095023"/>
    </source>
</evidence>
<feature type="region of interest" description="Disordered" evidence="4">
    <location>
        <begin position="264"/>
        <end position="285"/>
    </location>
</feature>
<evidence type="ECO:0000256" key="3">
    <source>
        <dbReference type="ARBA" id="ARBA00023242"/>
    </source>
</evidence>
<feature type="compositionally biased region" description="Acidic residues" evidence="4">
    <location>
        <begin position="710"/>
        <end position="747"/>
    </location>
</feature>
<evidence type="ECO:0000256" key="2">
    <source>
        <dbReference type="ARBA" id="ARBA00006809"/>
    </source>
</evidence>
<comment type="similarity">
    <text evidence="2">Belongs to the MYBBP1A family.</text>
</comment>
<dbReference type="PANTHER" id="PTHR13213">
    <property type="entry name" value="MYB-BINDING PROTEIN 1A FAMILY MEMBER"/>
    <property type="match status" value="1"/>
</dbReference>
<protein>
    <recommendedName>
        <fullName evidence="7">DNA polymerase V</fullName>
    </recommendedName>
</protein>
<dbReference type="GO" id="GO:0000182">
    <property type="term" value="F:rDNA binding"/>
    <property type="evidence" value="ECO:0007669"/>
    <property type="project" value="TreeGrafter"/>
</dbReference>
<feature type="region of interest" description="Disordered" evidence="4">
    <location>
        <begin position="708"/>
        <end position="749"/>
    </location>
</feature>
<dbReference type="EMBL" id="KV453843">
    <property type="protein sequence ID" value="ODV89165.1"/>
    <property type="molecule type" value="Genomic_DNA"/>
</dbReference>
<feature type="region of interest" description="Disordered" evidence="4">
    <location>
        <begin position="765"/>
        <end position="786"/>
    </location>
</feature>
<evidence type="ECO:0000313" key="5">
    <source>
        <dbReference type="EMBL" id="ODV89165.1"/>
    </source>
</evidence>
<gene>
    <name evidence="5" type="ORF">CANCADRAFT_134429</name>
</gene>
<organism evidence="5 6">
    <name type="scientific">Tortispora caseinolytica NRRL Y-17796</name>
    <dbReference type="NCBI Taxonomy" id="767744"/>
    <lineage>
        <taxon>Eukaryota</taxon>
        <taxon>Fungi</taxon>
        <taxon>Dikarya</taxon>
        <taxon>Ascomycota</taxon>
        <taxon>Saccharomycotina</taxon>
        <taxon>Trigonopsidomycetes</taxon>
        <taxon>Trigonopsidales</taxon>
        <taxon>Trigonopsidaceae</taxon>
        <taxon>Tortispora</taxon>
    </lineage>
</organism>
<name>A0A1E4TBM8_9ASCO</name>
<sequence length="987" mass="110390">MGLDLYNELAKNDTGSRLNACEKLIEQLQSASSSDAWDYALNRLIKGLASPREAARLGFSMALTELLTVNPGITTPEKLFDLLTTFTAISGGMNGQEQRDQLFGRLFGLNSIVSSKMFMDLDPDQFRQFLDILFDLWQKKNWLRSATAHLFIEMINRHDIANDSSKTSMILEMGASYKFWKTNDGVAVLLVLMKSNNSLKCPEWNDKSPLHPSNLQTLGKVLRVGSDDQTNQAGQSAWSRDLPIAFKLIADIYVDQSQTVAASKIEPPRKKSKTSRGSKPSASEESTSVAKFEDFWRIVIDESLFATTSSPERKYWGFQCFDLFFRSLASEETPILFSKNFMRTFINQLSDSGRLLNSTAGQTVTEIVQVCAEDPDKALQTLRSLISQPNGSPNFDNISKTKLTETLIMQAAKTHIDGVLSLIFEVFLSPQDEEARVVDGRRQWSIGNMFTICKQNYRTMAEEDIELILSFLALFGHFTVEDKPTDIDASVPEKVQKFLYSLEAPAPEVSSAIQTLCRSRLESLLSLLLPLLASNEVTWPYKVVRLVTEIFPAVSQFRELTTFDSKISRLVERAIKVLNLIRKRRSSPRGDQAQLKAFELLFSLVLLQIYNAEANSVGVLEELLTVYVSAFERPNQAKDSENEDEDDPGTILAQILLQFLVKKSSLLRKLSESVWYTFAPTVKDGTIEQFIDILSTKENLEGQNALFNVENEDSEDNSEVGSNESDDEGDEDDDDEEEEEEEEDEDDRILKEKLANALRIPEANIHSSEIVSGSESEAEGQSSDDEEDLMDDAQMMALDETLSSIFRETVGKKKSMSRKKESQKARENVVQFKLRVIDLLDIYFKVASPGVDITLKVLKAVIELIGATNDRVVADKARGLVRTRICKIRPIPVLEDEEVVEEVVNETLRPILTMAVRPSNPGQCAAAAQASVFVSRIIIGEKADQKRSSAIGACYGEALSKFIEKPVNGASAAFLELVNFISNFKAK</sequence>
<proteinExistence type="inferred from homology"/>
<feature type="compositionally biased region" description="Acidic residues" evidence="4">
    <location>
        <begin position="776"/>
        <end position="786"/>
    </location>
</feature>
<keyword evidence="3" id="KW-0539">Nucleus</keyword>
<dbReference type="GO" id="GO:0006355">
    <property type="term" value="P:regulation of DNA-templated transcription"/>
    <property type="evidence" value="ECO:0007669"/>
    <property type="project" value="InterPro"/>
</dbReference>
<dbReference type="AlphaFoldDB" id="A0A1E4TBM8"/>
<dbReference type="InterPro" id="IPR007015">
    <property type="entry name" value="DNA_pol_V/MYBBP1A"/>
</dbReference>
<dbReference type="SUPFAM" id="SSF48371">
    <property type="entry name" value="ARM repeat"/>
    <property type="match status" value="1"/>
</dbReference>
<dbReference type="InterPro" id="IPR016024">
    <property type="entry name" value="ARM-type_fold"/>
</dbReference>
<dbReference type="Pfam" id="PF04931">
    <property type="entry name" value="DNA_pol_phi"/>
    <property type="match status" value="1"/>
</dbReference>
<keyword evidence="6" id="KW-1185">Reference proteome</keyword>
<evidence type="ECO:0000256" key="1">
    <source>
        <dbReference type="ARBA" id="ARBA00004123"/>
    </source>
</evidence>
<evidence type="ECO:0000256" key="4">
    <source>
        <dbReference type="SAM" id="MobiDB-lite"/>
    </source>
</evidence>
<dbReference type="OrthoDB" id="342531at2759"/>
<accession>A0A1E4TBM8</accession>
<comment type="subcellular location">
    <subcellularLocation>
        <location evidence="1">Nucleus</location>
    </subcellularLocation>
</comment>
<dbReference type="Proteomes" id="UP000095023">
    <property type="component" value="Unassembled WGS sequence"/>
</dbReference>
<dbReference type="PANTHER" id="PTHR13213:SF2">
    <property type="entry name" value="MYB-BINDING PROTEIN 1A"/>
    <property type="match status" value="1"/>
</dbReference>
<reference evidence="6" key="1">
    <citation type="submission" date="2016-02" db="EMBL/GenBank/DDBJ databases">
        <title>Comparative genomics of biotechnologically important yeasts.</title>
        <authorList>
            <consortium name="DOE Joint Genome Institute"/>
            <person name="Riley R."/>
            <person name="Haridas S."/>
            <person name="Wolfe K.H."/>
            <person name="Lopes M.R."/>
            <person name="Hittinger C.T."/>
            <person name="Goker M."/>
            <person name="Salamov A."/>
            <person name="Wisecaver J."/>
            <person name="Long T.M."/>
            <person name="Aerts A.L."/>
            <person name="Barry K."/>
            <person name="Choi C."/>
            <person name="Clum A."/>
            <person name="Coughlan A.Y."/>
            <person name="Deshpande S."/>
            <person name="Douglass A.P."/>
            <person name="Hanson S.J."/>
            <person name="Klenk H.-P."/>
            <person name="Labutti K."/>
            <person name="Lapidus A."/>
            <person name="Lindquist E."/>
            <person name="Lipzen A."/>
            <person name="Meier-Kolthoff J.P."/>
            <person name="Ohm R.A."/>
            <person name="Otillar R.P."/>
            <person name="Pangilinan J."/>
            <person name="Peng Y."/>
            <person name="Rokas A."/>
            <person name="Rosa C.A."/>
            <person name="Scheuner C."/>
            <person name="Sibirny A.A."/>
            <person name="Slot J.C."/>
            <person name="Stielow J.B."/>
            <person name="Sun H."/>
            <person name="Kurtzman C.P."/>
            <person name="Blackwell M."/>
            <person name="Jeffries T.W."/>
            <person name="Grigoriev I.V."/>
        </authorList>
    </citation>
    <scope>NUCLEOTIDE SEQUENCE [LARGE SCALE GENOMIC DNA]</scope>
    <source>
        <strain evidence="6">NRRL Y-17796</strain>
    </source>
</reference>
<evidence type="ECO:0008006" key="7">
    <source>
        <dbReference type="Google" id="ProtNLM"/>
    </source>
</evidence>
<dbReference type="GO" id="GO:0005730">
    <property type="term" value="C:nucleolus"/>
    <property type="evidence" value="ECO:0007669"/>
    <property type="project" value="InterPro"/>
</dbReference>